<name>G7HXD4_9CORY</name>
<dbReference type="NCBIfam" id="TIGR02593">
    <property type="entry name" value="CRISPR_cas5"/>
    <property type="match status" value="1"/>
</dbReference>
<dbReference type="GO" id="GO:0043571">
    <property type="term" value="P:maintenance of CRISPR repeat elements"/>
    <property type="evidence" value="ECO:0007669"/>
    <property type="project" value="InterPro"/>
</dbReference>
<dbReference type="Gene3D" id="3.30.70.2660">
    <property type="match status" value="1"/>
</dbReference>
<protein>
    <submittedName>
        <fullName evidence="2">CRISPR-associated protein</fullName>
    </submittedName>
</protein>
<evidence type="ECO:0000256" key="1">
    <source>
        <dbReference type="ARBA" id="ARBA00023118"/>
    </source>
</evidence>
<evidence type="ECO:0000313" key="2">
    <source>
        <dbReference type="EMBL" id="CCE54849.1"/>
    </source>
</evidence>
<dbReference type="CDD" id="cd09645">
    <property type="entry name" value="Cas5_I-E"/>
    <property type="match status" value="1"/>
</dbReference>
<evidence type="ECO:0000313" key="3">
    <source>
        <dbReference type="Proteomes" id="UP000004840"/>
    </source>
</evidence>
<proteinExistence type="predicted"/>
<organism evidence="2 3">
    <name type="scientific">Corynebacterium casei UCMA 3821</name>
    <dbReference type="NCBI Taxonomy" id="1110505"/>
    <lineage>
        <taxon>Bacteria</taxon>
        <taxon>Bacillati</taxon>
        <taxon>Actinomycetota</taxon>
        <taxon>Actinomycetes</taxon>
        <taxon>Mycobacteriales</taxon>
        <taxon>Corynebacteriaceae</taxon>
        <taxon>Corynebacterium</taxon>
    </lineage>
</organism>
<dbReference type="GO" id="GO:0003723">
    <property type="term" value="F:RNA binding"/>
    <property type="evidence" value="ECO:0007669"/>
    <property type="project" value="InterPro"/>
</dbReference>
<sequence length="226" mass="25129">MQSWGDESRFKVRGTASTPTKSGIVGMLASAEGRRRTDSVEDLAQLRFAVRVDQSGSLLRDYQTAQDWIREPGSPAKLITRYFLSDAAFVAAVESPNKEMLEGLEQALRAPKYPIFLGRRSCPAPPNLVLGITESPAVDALQEHKIWHATPVHEKECGTTVSLPIFRDADENEDGILRQDVPISFSSTHRRYGWRKVVQNEFVTLDNPDGKKAELDDGFMDAVINA</sequence>
<keyword evidence="1" id="KW-0051">Antiviral defense</keyword>
<gene>
    <name evidence="2" type="ORF">CCAS_06460</name>
</gene>
<dbReference type="EMBL" id="CAFW01000046">
    <property type="protein sequence ID" value="CCE54849.1"/>
    <property type="molecule type" value="Genomic_DNA"/>
</dbReference>
<accession>G7HXD4</accession>
<dbReference type="NCBIfam" id="TIGR01868">
    <property type="entry name" value="casD_Cas5e"/>
    <property type="match status" value="1"/>
</dbReference>
<reference evidence="2 3" key="1">
    <citation type="journal article" date="2012" name="J. Bacteriol.">
        <title>Genome Sequence of Corynebacterium casei UCMA 3821, Isolated from a Smear-Ripened Cheese.</title>
        <authorList>
            <person name="Monnet C."/>
            <person name="Loux V."/>
            <person name="Bento P."/>
            <person name="Gibrat J.F."/>
            <person name="Straub C."/>
            <person name="Bonnarme P."/>
            <person name="Landaud S."/>
            <person name="Irlinger F."/>
        </authorList>
    </citation>
    <scope>NUCLEOTIDE SEQUENCE [LARGE SCALE GENOMIC DNA]</scope>
    <source>
        <strain evidence="2 3">UCMA 3821</strain>
    </source>
</reference>
<dbReference type="AlphaFoldDB" id="G7HXD4"/>
<dbReference type="GO" id="GO:0051607">
    <property type="term" value="P:defense response to virus"/>
    <property type="evidence" value="ECO:0007669"/>
    <property type="project" value="UniProtKB-KW"/>
</dbReference>
<dbReference type="InterPro" id="IPR010147">
    <property type="entry name" value="CRISPR-assoc_prot_CasD"/>
</dbReference>
<dbReference type="Pfam" id="PF09704">
    <property type="entry name" value="Cas_Cas5d"/>
    <property type="match status" value="1"/>
</dbReference>
<dbReference type="Proteomes" id="UP000004840">
    <property type="component" value="Unassembled WGS sequence"/>
</dbReference>
<dbReference type="InterPro" id="IPR021124">
    <property type="entry name" value="CRISPR-assoc_prot_Cas5"/>
</dbReference>
<comment type="caution">
    <text evidence="2">The sequence shown here is derived from an EMBL/GenBank/DDBJ whole genome shotgun (WGS) entry which is preliminary data.</text>
</comment>
<dbReference type="InterPro" id="IPR013422">
    <property type="entry name" value="CRISPR-assoc_prot_Cas5_N"/>
</dbReference>